<accession>A0A8D8IBR8</accession>
<proteinExistence type="predicted"/>
<dbReference type="EMBL" id="HBUE01245027">
    <property type="protein sequence ID" value="CAG6551505.1"/>
    <property type="molecule type" value="Transcribed_RNA"/>
</dbReference>
<organism evidence="2">
    <name type="scientific">Culex pipiens</name>
    <name type="common">House mosquito</name>
    <dbReference type="NCBI Taxonomy" id="7175"/>
    <lineage>
        <taxon>Eukaryota</taxon>
        <taxon>Metazoa</taxon>
        <taxon>Ecdysozoa</taxon>
        <taxon>Arthropoda</taxon>
        <taxon>Hexapoda</taxon>
        <taxon>Insecta</taxon>
        <taxon>Pterygota</taxon>
        <taxon>Neoptera</taxon>
        <taxon>Endopterygota</taxon>
        <taxon>Diptera</taxon>
        <taxon>Nematocera</taxon>
        <taxon>Culicoidea</taxon>
        <taxon>Culicidae</taxon>
        <taxon>Culicinae</taxon>
        <taxon>Culicini</taxon>
        <taxon>Culex</taxon>
        <taxon>Culex</taxon>
    </lineage>
</organism>
<feature type="compositionally biased region" description="Basic and acidic residues" evidence="1">
    <location>
        <begin position="69"/>
        <end position="81"/>
    </location>
</feature>
<dbReference type="EMBL" id="HBUE01352132">
    <property type="protein sequence ID" value="CAG6603804.1"/>
    <property type="molecule type" value="Transcribed_RNA"/>
</dbReference>
<dbReference type="AlphaFoldDB" id="A0A8D8IBR8"/>
<feature type="compositionally biased region" description="Basic residues" evidence="1">
    <location>
        <begin position="35"/>
        <end position="51"/>
    </location>
</feature>
<name>A0A8D8IBR8_CULPI</name>
<evidence type="ECO:0000313" key="2">
    <source>
        <dbReference type="EMBL" id="CAG6551505.1"/>
    </source>
</evidence>
<reference evidence="2" key="1">
    <citation type="submission" date="2021-05" db="EMBL/GenBank/DDBJ databases">
        <authorList>
            <person name="Alioto T."/>
            <person name="Alioto T."/>
            <person name="Gomez Garrido J."/>
        </authorList>
    </citation>
    <scope>NUCLEOTIDE SEQUENCE</scope>
</reference>
<evidence type="ECO:0000256" key="1">
    <source>
        <dbReference type="SAM" id="MobiDB-lite"/>
    </source>
</evidence>
<protein>
    <submittedName>
        <fullName evidence="2">(northern house mosquito) hypothetical protein</fullName>
    </submittedName>
</protein>
<feature type="region of interest" description="Disordered" evidence="1">
    <location>
        <begin position="1"/>
        <end position="105"/>
    </location>
</feature>
<sequence length="161" mass="17439">MEDVNPGGAAVAAFPRRPKQKQPENGQNVKTARREQRRKVNAKIKERHHSCQKSPSAASHFCVSSAADPQREKRKWPETHARTPVVSSPGSGDIVGGGGKSEGEKKKNEEIFSGFCQRKIKKSECCKTCACSEGGGELATWCGVWSVIGSLFSVDVCHAQS</sequence>